<evidence type="ECO:0000313" key="6">
    <source>
        <dbReference type="EMBL" id="GAM44009.1"/>
    </source>
</evidence>
<protein>
    <recommendedName>
        <fullName evidence="8">Transcription factor domain-containing protein</fullName>
    </recommendedName>
</protein>
<evidence type="ECO:0000256" key="4">
    <source>
        <dbReference type="ARBA" id="ARBA00023163"/>
    </source>
</evidence>
<dbReference type="PANTHER" id="PTHR47660:SF3">
    <property type="entry name" value="FINGER DOMAIN PROTEIN, PUTATIVE (AFU_ORTHOLOGUE AFUA_4G03310)-RELATED"/>
    <property type="match status" value="1"/>
</dbReference>
<dbReference type="Proteomes" id="UP000053095">
    <property type="component" value="Unassembled WGS sequence"/>
</dbReference>
<evidence type="ECO:0000256" key="5">
    <source>
        <dbReference type="ARBA" id="ARBA00023242"/>
    </source>
</evidence>
<evidence type="ECO:0000256" key="2">
    <source>
        <dbReference type="ARBA" id="ARBA00022833"/>
    </source>
</evidence>
<dbReference type="EMBL" id="DF933856">
    <property type="protein sequence ID" value="GAM44009.1"/>
    <property type="molecule type" value="Genomic_DNA"/>
</dbReference>
<sequence length="444" mass="49835">MFSTAVEPKIGVDLVSGHVEHAALRKPSAASSLIVYGALIRALNAFTEPAFPSTPMTGDDFTFADLFPTGADSGTDGTQIDIDWDALGDITTQNTKTNLLQLNEPFLSSNINGRHADGIPLNIDPQNLLQTPEPPSTALTFRDESSSALSERARTYERTDSFLARLPISDPVSQFIATSVLEMIRTYPLMMLRAETLPSFIHGHWYRPTNATQSSLPEPLANCMGIAQIFASHNTESKPYLWNLVKMEQRCFIKKNEHHEFARDDLLAAIQAQIMYIIMRIFDDSKSDQGMNLDMLITHEILCESLVQLCNEPFCQDERLHPSANWEDWVFAESKRRTALVWFLIAQTIHIKNGLLCDTISGFQNLPLSSPKSLWEARTRSAWKTEYEVYQSMSRDGLDVFGDLIDASKRRDSATARHKLDTWNADADNLGIILSLSAKMMTRD</sequence>
<gene>
    <name evidence="6" type="ORF">TCE0_060r19286</name>
</gene>
<evidence type="ECO:0000313" key="7">
    <source>
        <dbReference type="Proteomes" id="UP000053095"/>
    </source>
</evidence>
<keyword evidence="4" id="KW-0804">Transcription</keyword>
<organism evidence="6 7">
    <name type="scientific">Talaromyces pinophilus</name>
    <name type="common">Penicillium pinophilum</name>
    <dbReference type="NCBI Taxonomy" id="128442"/>
    <lineage>
        <taxon>Eukaryota</taxon>
        <taxon>Fungi</taxon>
        <taxon>Dikarya</taxon>
        <taxon>Ascomycota</taxon>
        <taxon>Pezizomycotina</taxon>
        <taxon>Eurotiomycetes</taxon>
        <taxon>Eurotiomycetidae</taxon>
        <taxon>Eurotiales</taxon>
        <taxon>Trichocomaceae</taxon>
        <taxon>Talaromyces</taxon>
        <taxon>Talaromyces sect. Talaromyces</taxon>
    </lineage>
</organism>
<keyword evidence="1" id="KW-0479">Metal-binding</keyword>
<reference evidence="7" key="1">
    <citation type="journal article" date="2015" name="Genome Announc.">
        <title>Draft genome sequence of Talaromyces cellulolyticus strain Y-94, a source of lignocellulosic biomass-degrading enzymes.</title>
        <authorList>
            <person name="Fujii T."/>
            <person name="Koike H."/>
            <person name="Sawayama S."/>
            <person name="Yano S."/>
            <person name="Inoue H."/>
        </authorList>
    </citation>
    <scope>NUCLEOTIDE SEQUENCE [LARGE SCALE GENOMIC DNA]</scope>
    <source>
        <strain evidence="7">Y-94</strain>
    </source>
</reference>
<name>A0A6V8HPN3_TALPI</name>
<comment type="caution">
    <text evidence="6">The sequence shown here is derived from an EMBL/GenBank/DDBJ whole genome shotgun (WGS) entry which is preliminary data.</text>
</comment>
<keyword evidence="3" id="KW-0805">Transcription regulation</keyword>
<keyword evidence="7" id="KW-1185">Reference proteome</keyword>
<keyword evidence="5" id="KW-0539">Nucleus</keyword>
<dbReference type="GO" id="GO:0046872">
    <property type="term" value="F:metal ion binding"/>
    <property type="evidence" value="ECO:0007669"/>
    <property type="project" value="UniProtKB-KW"/>
</dbReference>
<evidence type="ECO:0000256" key="1">
    <source>
        <dbReference type="ARBA" id="ARBA00022723"/>
    </source>
</evidence>
<proteinExistence type="predicted"/>
<keyword evidence="2" id="KW-0862">Zinc</keyword>
<evidence type="ECO:0008006" key="8">
    <source>
        <dbReference type="Google" id="ProtNLM"/>
    </source>
</evidence>
<dbReference type="PANTHER" id="PTHR47660">
    <property type="entry name" value="TRANSCRIPTION FACTOR WITH C2H2 AND ZN(2)-CYS(6) DNA BINDING DOMAIN (EUROFUNG)-RELATED-RELATED"/>
    <property type="match status" value="1"/>
</dbReference>
<dbReference type="AlphaFoldDB" id="A0A6V8HPN3"/>
<evidence type="ECO:0000256" key="3">
    <source>
        <dbReference type="ARBA" id="ARBA00023015"/>
    </source>
</evidence>
<accession>A0A6V8HPN3</accession>